<organism evidence="1">
    <name type="scientific">marine sediment metagenome</name>
    <dbReference type="NCBI Taxonomy" id="412755"/>
    <lineage>
        <taxon>unclassified sequences</taxon>
        <taxon>metagenomes</taxon>
        <taxon>ecological metagenomes</taxon>
    </lineage>
</organism>
<dbReference type="AlphaFoldDB" id="X1UK76"/>
<feature type="non-terminal residue" evidence="1">
    <location>
        <position position="1"/>
    </location>
</feature>
<name>X1UK76_9ZZZZ</name>
<evidence type="ECO:0000313" key="1">
    <source>
        <dbReference type="EMBL" id="GAI92764.1"/>
    </source>
</evidence>
<gene>
    <name evidence="1" type="ORF">S12H4_26837</name>
</gene>
<dbReference type="EMBL" id="BARW01015267">
    <property type="protein sequence ID" value="GAI92764.1"/>
    <property type="molecule type" value="Genomic_DNA"/>
</dbReference>
<reference evidence="1" key="1">
    <citation type="journal article" date="2014" name="Front. Microbiol.">
        <title>High frequency of phylogenetically diverse reductive dehalogenase-homologous genes in deep subseafloor sedimentary metagenomes.</title>
        <authorList>
            <person name="Kawai M."/>
            <person name="Futagami T."/>
            <person name="Toyoda A."/>
            <person name="Takaki Y."/>
            <person name="Nishi S."/>
            <person name="Hori S."/>
            <person name="Arai W."/>
            <person name="Tsubouchi T."/>
            <person name="Morono Y."/>
            <person name="Uchiyama I."/>
            <person name="Ito T."/>
            <person name="Fujiyama A."/>
            <person name="Inagaki F."/>
            <person name="Takami H."/>
        </authorList>
    </citation>
    <scope>NUCLEOTIDE SEQUENCE</scope>
    <source>
        <strain evidence="1">Expedition CK06-06</strain>
    </source>
</reference>
<protein>
    <submittedName>
        <fullName evidence="1">Uncharacterized protein</fullName>
    </submittedName>
</protein>
<accession>X1UK76</accession>
<sequence length="84" mass="9899">EAYKALLNLKHQAFSATIPLSDENFNQHYQQLIIRQNNILTNLTRMGLQSRPLTTKELIELFFNSYNPEAFERESINIPEEFNQ</sequence>
<comment type="caution">
    <text evidence="1">The sequence shown here is derived from an EMBL/GenBank/DDBJ whole genome shotgun (WGS) entry which is preliminary data.</text>
</comment>
<proteinExistence type="predicted"/>